<dbReference type="RefSeq" id="WP_076349160.1">
    <property type="nucleotide sequence ID" value="NZ_FTOO01000016.1"/>
</dbReference>
<dbReference type="Proteomes" id="UP000186156">
    <property type="component" value="Unassembled WGS sequence"/>
</dbReference>
<dbReference type="AlphaFoldDB" id="A0A1N7PQU8"/>
<evidence type="ECO:0000256" key="1">
    <source>
        <dbReference type="ARBA" id="ARBA00009981"/>
    </source>
</evidence>
<dbReference type="InterPro" id="IPR036165">
    <property type="entry name" value="YefM-like_sf"/>
</dbReference>
<dbReference type="OrthoDB" id="9810334at2"/>
<dbReference type="SUPFAM" id="SSF143120">
    <property type="entry name" value="YefM-like"/>
    <property type="match status" value="1"/>
</dbReference>
<name>A0A1N7PQU8_9BACL</name>
<accession>A0A1N7PQU8</accession>
<comment type="similarity">
    <text evidence="1 2">Belongs to the phD/YefM antitoxin family.</text>
</comment>
<proteinExistence type="inferred from homology"/>
<sequence length="89" mass="10242">MVREVSAMEMRKQFGDLLNEVHYRHNAIVITKAGKPVGALIDMELFEKIRMMEDEFRRMTDELVHVYADVDTAVAESEIQEAIKASKQS</sequence>
<gene>
    <name evidence="3" type="ORF">SAMN05421799_11621</name>
</gene>
<dbReference type="STRING" id="252246.SAMN05421799_11621"/>
<dbReference type="NCBIfam" id="TIGR01552">
    <property type="entry name" value="phd_fam"/>
    <property type="match status" value="1"/>
</dbReference>
<keyword evidence="4" id="KW-1185">Reference proteome</keyword>
<protein>
    <recommendedName>
        <fullName evidence="2">Antitoxin</fullName>
    </recommendedName>
</protein>
<evidence type="ECO:0000313" key="3">
    <source>
        <dbReference type="EMBL" id="SIT12971.1"/>
    </source>
</evidence>
<dbReference type="InterPro" id="IPR006442">
    <property type="entry name" value="Antitoxin_Phd/YefM"/>
</dbReference>
<organism evidence="3 4">
    <name type="scientific">Alicyclobacillus vulcanalis</name>
    <dbReference type="NCBI Taxonomy" id="252246"/>
    <lineage>
        <taxon>Bacteria</taxon>
        <taxon>Bacillati</taxon>
        <taxon>Bacillota</taxon>
        <taxon>Bacilli</taxon>
        <taxon>Bacillales</taxon>
        <taxon>Alicyclobacillaceae</taxon>
        <taxon>Alicyclobacillus</taxon>
    </lineage>
</organism>
<dbReference type="Pfam" id="PF02604">
    <property type="entry name" value="PhdYeFM_antitox"/>
    <property type="match status" value="1"/>
</dbReference>
<reference evidence="4" key="1">
    <citation type="submission" date="2017-01" db="EMBL/GenBank/DDBJ databases">
        <authorList>
            <person name="Varghese N."/>
            <person name="Submissions S."/>
        </authorList>
    </citation>
    <scope>NUCLEOTIDE SEQUENCE [LARGE SCALE GENOMIC DNA]</scope>
    <source>
        <strain evidence="4">DSM 16176</strain>
    </source>
</reference>
<comment type="function">
    <text evidence="2">Antitoxin component of a type II toxin-antitoxin (TA) system.</text>
</comment>
<dbReference type="EMBL" id="FTOO01000016">
    <property type="protein sequence ID" value="SIT12971.1"/>
    <property type="molecule type" value="Genomic_DNA"/>
</dbReference>
<evidence type="ECO:0000256" key="2">
    <source>
        <dbReference type="RuleBase" id="RU362080"/>
    </source>
</evidence>
<dbReference type="Gene3D" id="3.40.1620.10">
    <property type="entry name" value="YefM-like domain"/>
    <property type="match status" value="1"/>
</dbReference>
<evidence type="ECO:0000313" key="4">
    <source>
        <dbReference type="Proteomes" id="UP000186156"/>
    </source>
</evidence>